<protein>
    <submittedName>
        <fullName evidence="2">Uncharacterized protein</fullName>
    </submittedName>
</protein>
<evidence type="ECO:0000256" key="1">
    <source>
        <dbReference type="SAM" id="Phobius"/>
    </source>
</evidence>
<name>A0A7G6YAV0_9MICO</name>
<gene>
    <name evidence="2" type="ORF">F1C12_11075</name>
</gene>
<evidence type="ECO:0000313" key="3">
    <source>
        <dbReference type="Proteomes" id="UP000515511"/>
    </source>
</evidence>
<reference evidence="3" key="1">
    <citation type="submission" date="2019-09" db="EMBL/GenBank/DDBJ databases">
        <title>Antimicrobial potential of Antarctic Bacteria.</title>
        <authorList>
            <person name="Benaud N."/>
            <person name="Edwards R.J."/>
            <person name="Ferrari B.C."/>
        </authorList>
    </citation>
    <scope>NUCLEOTIDE SEQUENCE [LARGE SCALE GENOMIC DNA]</scope>
    <source>
        <strain evidence="3">INR9</strain>
    </source>
</reference>
<sequence length="72" mass="7555">MKVIKAIGMFIYDFIIGDDWKIAASVATVLIIGGFLAVAGVNPLILTPLLALAVAAGFVIVLFIDTKTHPEG</sequence>
<dbReference type="KEGG" id="lse:F1C12_11075"/>
<dbReference type="Proteomes" id="UP000515511">
    <property type="component" value="Chromosome"/>
</dbReference>
<feature type="transmembrane region" description="Helical" evidence="1">
    <location>
        <begin position="45"/>
        <end position="64"/>
    </location>
</feature>
<evidence type="ECO:0000313" key="2">
    <source>
        <dbReference type="EMBL" id="QNE35615.1"/>
    </source>
</evidence>
<organism evidence="2 3">
    <name type="scientific">Leifsonia shinshuensis</name>
    <dbReference type="NCBI Taxonomy" id="150026"/>
    <lineage>
        <taxon>Bacteria</taxon>
        <taxon>Bacillati</taxon>
        <taxon>Actinomycetota</taxon>
        <taxon>Actinomycetes</taxon>
        <taxon>Micrococcales</taxon>
        <taxon>Microbacteriaceae</taxon>
        <taxon>Leifsonia</taxon>
    </lineage>
</organism>
<feature type="transmembrane region" description="Helical" evidence="1">
    <location>
        <begin position="20"/>
        <end position="39"/>
    </location>
</feature>
<dbReference type="RefSeq" id="WP_185275085.1">
    <property type="nucleotide sequence ID" value="NZ_CP043641.1"/>
</dbReference>
<keyword evidence="1" id="KW-1133">Transmembrane helix</keyword>
<keyword evidence="1" id="KW-0472">Membrane</keyword>
<dbReference type="EMBL" id="CP043641">
    <property type="protein sequence ID" value="QNE35615.1"/>
    <property type="molecule type" value="Genomic_DNA"/>
</dbReference>
<accession>A0A7G6YAV0</accession>
<dbReference type="AlphaFoldDB" id="A0A7G6YAV0"/>
<proteinExistence type="predicted"/>
<keyword evidence="1" id="KW-0812">Transmembrane</keyword>